<evidence type="ECO:0000313" key="2">
    <source>
        <dbReference type="EMBL" id="KAJ8556241.1"/>
    </source>
</evidence>
<proteinExistence type="predicted"/>
<evidence type="ECO:0000313" key="3">
    <source>
        <dbReference type="Proteomes" id="UP001152561"/>
    </source>
</evidence>
<accession>A0A9Q1MBN2</accession>
<feature type="compositionally biased region" description="Basic and acidic residues" evidence="1">
    <location>
        <begin position="31"/>
        <end position="42"/>
    </location>
</feature>
<name>A0A9Q1MBN2_9SOLA</name>
<dbReference type="Proteomes" id="UP001152561">
    <property type="component" value="Unassembled WGS sequence"/>
</dbReference>
<feature type="region of interest" description="Disordered" evidence="1">
    <location>
        <begin position="141"/>
        <end position="167"/>
    </location>
</feature>
<reference evidence="3" key="1">
    <citation type="journal article" date="2023" name="Proc. Natl. Acad. Sci. U.S.A.">
        <title>Genomic and structural basis for evolution of tropane alkaloid biosynthesis.</title>
        <authorList>
            <person name="Wanga Y.-J."/>
            <person name="Taina T."/>
            <person name="Yua J.-Y."/>
            <person name="Lia J."/>
            <person name="Xua B."/>
            <person name="Chenc J."/>
            <person name="D'Auriad J.C."/>
            <person name="Huanga J.-P."/>
            <person name="Huanga S.-X."/>
        </authorList>
    </citation>
    <scope>NUCLEOTIDE SEQUENCE [LARGE SCALE GENOMIC DNA]</scope>
    <source>
        <strain evidence="3">cv. KIB-2019</strain>
    </source>
</reference>
<organism evidence="2 3">
    <name type="scientific">Anisodus acutangulus</name>
    <dbReference type="NCBI Taxonomy" id="402998"/>
    <lineage>
        <taxon>Eukaryota</taxon>
        <taxon>Viridiplantae</taxon>
        <taxon>Streptophyta</taxon>
        <taxon>Embryophyta</taxon>
        <taxon>Tracheophyta</taxon>
        <taxon>Spermatophyta</taxon>
        <taxon>Magnoliopsida</taxon>
        <taxon>eudicotyledons</taxon>
        <taxon>Gunneridae</taxon>
        <taxon>Pentapetalae</taxon>
        <taxon>asterids</taxon>
        <taxon>lamiids</taxon>
        <taxon>Solanales</taxon>
        <taxon>Solanaceae</taxon>
        <taxon>Solanoideae</taxon>
        <taxon>Hyoscyameae</taxon>
        <taxon>Anisodus</taxon>
    </lineage>
</organism>
<dbReference type="EMBL" id="JAJAGQ010000008">
    <property type="protein sequence ID" value="KAJ8556241.1"/>
    <property type="molecule type" value="Genomic_DNA"/>
</dbReference>
<dbReference type="AlphaFoldDB" id="A0A9Q1MBN2"/>
<sequence>MSVLDPPEIVLAGPILPSATELFSTQLKVSTEPHIDHSTKQDDVDEEEEENRSERKSESELDSYVGDDPLESAHLITRATCIPPDEVDTLVVMQWSIEQLWEQRAQGTSRASSSSAPPMHAPLLRSIGYVIPLDTSTELALASEIEPTGQTTGPADRVDGDTTQTDT</sequence>
<keyword evidence="3" id="KW-1185">Reference proteome</keyword>
<protein>
    <submittedName>
        <fullName evidence="2">Uncharacterized protein</fullName>
    </submittedName>
</protein>
<evidence type="ECO:0000256" key="1">
    <source>
        <dbReference type="SAM" id="MobiDB-lite"/>
    </source>
</evidence>
<gene>
    <name evidence="2" type="ORF">K7X08_022999</name>
</gene>
<comment type="caution">
    <text evidence="2">The sequence shown here is derived from an EMBL/GenBank/DDBJ whole genome shotgun (WGS) entry which is preliminary data.</text>
</comment>
<feature type="region of interest" description="Disordered" evidence="1">
    <location>
        <begin position="29"/>
        <end position="69"/>
    </location>
</feature>